<reference evidence="4 5" key="1">
    <citation type="journal article" date="2014" name="BMC Genomics">
        <title>Comparative genomics of the major fungal agents of human and animal Sporotrichosis: Sporothrix schenckii and Sporothrix brasiliensis.</title>
        <authorList>
            <person name="Teixeira M.M."/>
            <person name="de Almeida L.G."/>
            <person name="Kubitschek-Barreira P."/>
            <person name="Alves F.L."/>
            <person name="Kioshima E.S."/>
            <person name="Abadio A.K."/>
            <person name="Fernandes L."/>
            <person name="Derengowski L.S."/>
            <person name="Ferreira K.S."/>
            <person name="Souza R.C."/>
            <person name="Ruiz J.C."/>
            <person name="de Andrade N.C."/>
            <person name="Paes H.C."/>
            <person name="Nicola A.M."/>
            <person name="Albuquerque P."/>
            <person name="Gerber A.L."/>
            <person name="Martins V.P."/>
            <person name="Peconick L.D."/>
            <person name="Neto A.V."/>
            <person name="Chaucanez C.B."/>
            <person name="Silva P.A."/>
            <person name="Cunha O.L."/>
            <person name="de Oliveira F.F."/>
            <person name="dos Santos T.C."/>
            <person name="Barros A.L."/>
            <person name="Soares M.A."/>
            <person name="de Oliveira L.M."/>
            <person name="Marini M.M."/>
            <person name="Villalobos-Duno H."/>
            <person name="Cunha M.M."/>
            <person name="de Hoog S."/>
            <person name="da Silveira J.F."/>
            <person name="Henrissat B."/>
            <person name="Nino-Vega G.A."/>
            <person name="Cisalpino P.S."/>
            <person name="Mora-Montes H.M."/>
            <person name="Almeida S.R."/>
            <person name="Stajich J.E."/>
            <person name="Lopes-Bezerra L.M."/>
            <person name="Vasconcelos A.T."/>
            <person name="Felipe M.S."/>
        </authorList>
    </citation>
    <scope>NUCLEOTIDE SEQUENCE [LARGE SCALE GENOMIC DNA]</scope>
    <source>
        <strain evidence="4 5">1099-18</strain>
    </source>
</reference>
<dbReference type="Proteomes" id="UP000033710">
    <property type="component" value="Unassembled WGS sequence"/>
</dbReference>
<protein>
    <recommendedName>
        <fullName evidence="3">Dynamin N-terminal domain-containing protein</fullName>
    </recommendedName>
</protein>
<feature type="region of interest" description="Disordered" evidence="2">
    <location>
        <begin position="273"/>
        <end position="297"/>
    </location>
</feature>
<feature type="coiled-coil region" evidence="1">
    <location>
        <begin position="484"/>
        <end position="518"/>
    </location>
</feature>
<evidence type="ECO:0000313" key="4">
    <source>
        <dbReference type="EMBL" id="KJR89795.1"/>
    </source>
</evidence>
<feature type="compositionally biased region" description="Polar residues" evidence="2">
    <location>
        <begin position="273"/>
        <end position="283"/>
    </location>
</feature>
<gene>
    <name evidence="4" type="ORF">SPSK_06069</name>
</gene>
<dbReference type="KEGG" id="ssck:SPSK_06069"/>
<evidence type="ECO:0000259" key="3">
    <source>
        <dbReference type="Pfam" id="PF00350"/>
    </source>
</evidence>
<name>A0A0F2MLR9_SPOSC</name>
<dbReference type="PANTHER" id="PTHR36681">
    <property type="entry name" value="NUCLEAR GTPASE, GERMINAL CENTER-ASSOCIATED, TANDEM DUPLICATE 3"/>
    <property type="match status" value="1"/>
</dbReference>
<feature type="region of interest" description="Disordered" evidence="2">
    <location>
        <begin position="1"/>
        <end position="25"/>
    </location>
</feature>
<dbReference type="SUPFAM" id="SSF52540">
    <property type="entry name" value="P-loop containing nucleoside triphosphate hydrolases"/>
    <property type="match status" value="1"/>
</dbReference>
<reference evidence="4 5" key="2">
    <citation type="journal article" date="2015" name="Eukaryot. Cell">
        <title>Asexual propagation of a virulent clone complex in a human and feline outbreak of sporotrichosis.</title>
        <authorList>
            <person name="Teixeira Mde M."/>
            <person name="Rodrigues A.M."/>
            <person name="Tsui C.K."/>
            <person name="de Almeida L.G."/>
            <person name="Van Diepeningen A.D."/>
            <person name="van den Ende B.G."/>
            <person name="Fernandes G.F."/>
            <person name="Kano R."/>
            <person name="Hamelin R.C."/>
            <person name="Lopes-Bezerra L.M."/>
            <person name="Vasconcelos A.T."/>
            <person name="de Hoog S."/>
            <person name="de Camargo Z.P."/>
            <person name="Felipe M.S."/>
        </authorList>
    </citation>
    <scope>NUCLEOTIDE SEQUENCE [LARGE SCALE GENOMIC DNA]</scope>
    <source>
        <strain evidence="4 5">1099-18</strain>
    </source>
</reference>
<keyword evidence="1" id="KW-0175">Coiled coil</keyword>
<feature type="region of interest" description="Disordered" evidence="2">
    <location>
        <begin position="73"/>
        <end position="116"/>
    </location>
</feature>
<organism evidence="4 5">
    <name type="scientific">Sporothrix schenckii 1099-18</name>
    <dbReference type="NCBI Taxonomy" id="1397361"/>
    <lineage>
        <taxon>Eukaryota</taxon>
        <taxon>Fungi</taxon>
        <taxon>Dikarya</taxon>
        <taxon>Ascomycota</taxon>
        <taxon>Pezizomycotina</taxon>
        <taxon>Sordariomycetes</taxon>
        <taxon>Sordariomycetidae</taxon>
        <taxon>Ophiostomatales</taxon>
        <taxon>Ophiostomataceae</taxon>
        <taxon>Sporothrix</taxon>
    </lineage>
</organism>
<dbReference type="OrthoDB" id="3598281at2759"/>
<evidence type="ECO:0000256" key="1">
    <source>
        <dbReference type="SAM" id="Coils"/>
    </source>
</evidence>
<dbReference type="EMBL" id="AXCR01000001">
    <property type="protein sequence ID" value="KJR89795.1"/>
    <property type="molecule type" value="Genomic_DNA"/>
</dbReference>
<dbReference type="PANTHER" id="PTHR36681:SF3">
    <property type="entry name" value="NUCLEAR GTPASE, GERMINAL CENTER-ASSOCIATED, TANDEM DUPLICATE 3"/>
    <property type="match status" value="1"/>
</dbReference>
<evidence type="ECO:0000256" key="2">
    <source>
        <dbReference type="SAM" id="MobiDB-lite"/>
    </source>
</evidence>
<feature type="domain" description="Dynamin N-terminal" evidence="3">
    <location>
        <begin position="193"/>
        <end position="468"/>
    </location>
</feature>
<dbReference type="VEuPathDB" id="FungiDB:SPSK_06069"/>
<dbReference type="Gene3D" id="3.40.50.300">
    <property type="entry name" value="P-loop containing nucleotide triphosphate hydrolases"/>
    <property type="match status" value="2"/>
</dbReference>
<dbReference type="InterPro" id="IPR027417">
    <property type="entry name" value="P-loop_NTPase"/>
</dbReference>
<dbReference type="InterPro" id="IPR045063">
    <property type="entry name" value="Dynamin_N"/>
</dbReference>
<dbReference type="RefSeq" id="XP_016592471.1">
    <property type="nucleotide sequence ID" value="XM_016732777.1"/>
</dbReference>
<dbReference type="GeneID" id="27668054"/>
<dbReference type="AlphaFoldDB" id="A0A0F2MLR9"/>
<proteinExistence type="predicted"/>
<comment type="caution">
    <text evidence="4">The sequence shown here is derived from an EMBL/GenBank/DDBJ whole genome shotgun (WGS) entry which is preliminary data.</text>
</comment>
<dbReference type="Pfam" id="PF00350">
    <property type="entry name" value="Dynamin_N"/>
    <property type="match status" value="1"/>
</dbReference>
<evidence type="ECO:0000313" key="5">
    <source>
        <dbReference type="Proteomes" id="UP000033710"/>
    </source>
</evidence>
<accession>A0A0F2MLR9</accession>
<sequence>MQPSVVTTDAFASPSVSHSRSRLVTPDSSAGVAASLSNGLDNVHLSSPAPAPSTIRRDALNMSALAAAVEGVEQGGNGQNAPPGTPPMAHGALRPPDTLTPPARPSSRRQSNRRASNLLAAYDFDKEELPSHRLYSQEVQQALQKSKSLLESLSAALGSSASRMHEDQGSTIHGLHKQAAALANFRLPPSWTVGFVGETGSGKSSLLNSLLHQNNLATESSGGRACTSVVTEYRYRAGSHFTIEVELFGENELVEQLAGIVRTYRNYHMRGRSTLSTDTSRGARNSGAAEADTTTQDNARVDAKDALSMLWTLFGEKINEHMRLLLADDEDHVLAVLLSDLLDNRWALPAEPAVFDNAKDCSRRLMELTVDRRRNEDERPPKEPVKWPYIRAINVYLDSRILSKGLVLVDLPGLGDRNAAREAATESYLVRCNEIFAVSHIHRVVSSASVQRVVDLARQGQVENVGIICTHAEDFGKGVDEIASRTRASEIRQLSERVEQLQEQIHEFEGDLRALKHDNDCAIEEMSRAALVDILNLQSAIERKM</sequence>